<dbReference type="AlphaFoldDB" id="A0A8X9A9R9"/>
<feature type="region of interest" description="Disordered" evidence="1">
    <location>
        <begin position="1"/>
        <end position="101"/>
    </location>
</feature>
<feature type="region of interest" description="Disordered" evidence="1">
    <location>
        <begin position="612"/>
        <end position="683"/>
    </location>
</feature>
<evidence type="ECO:0000313" key="2">
    <source>
        <dbReference type="EMBL" id="KAG6434972.1"/>
    </source>
</evidence>
<dbReference type="OrthoDB" id="784889at2759"/>
<organism evidence="2">
    <name type="scientific">Salvia splendens</name>
    <name type="common">Scarlet sage</name>
    <dbReference type="NCBI Taxonomy" id="180675"/>
    <lineage>
        <taxon>Eukaryota</taxon>
        <taxon>Viridiplantae</taxon>
        <taxon>Streptophyta</taxon>
        <taxon>Embryophyta</taxon>
        <taxon>Tracheophyta</taxon>
        <taxon>Spermatophyta</taxon>
        <taxon>Magnoliopsida</taxon>
        <taxon>eudicotyledons</taxon>
        <taxon>Gunneridae</taxon>
        <taxon>Pentapetalae</taxon>
        <taxon>asterids</taxon>
        <taxon>lamiids</taxon>
        <taxon>Lamiales</taxon>
        <taxon>Lamiaceae</taxon>
        <taxon>Nepetoideae</taxon>
        <taxon>Mentheae</taxon>
        <taxon>Salviinae</taxon>
        <taxon>Salvia</taxon>
        <taxon>Salvia subgen. Calosphace</taxon>
        <taxon>core Calosphace</taxon>
    </lineage>
</organism>
<dbReference type="InterPro" id="IPR039317">
    <property type="entry name" value="TIC"/>
</dbReference>
<feature type="compositionally biased region" description="Polar residues" evidence="1">
    <location>
        <begin position="650"/>
        <end position="683"/>
    </location>
</feature>
<dbReference type="EMBL" id="PNBA02000002">
    <property type="protein sequence ID" value="KAG6434972.1"/>
    <property type="molecule type" value="Genomic_DNA"/>
</dbReference>
<feature type="region of interest" description="Disordered" evidence="1">
    <location>
        <begin position="252"/>
        <end position="283"/>
    </location>
</feature>
<feature type="compositionally biased region" description="Low complexity" evidence="1">
    <location>
        <begin position="633"/>
        <end position="649"/>
    </location>
</feature>
<gene>
    <name evidence="2" type="ORF">SASPL_106617</name>
</gene>
<feature type="compositionally biased region" description="Basic and acidic residues" evidence="1">
    <location>
        <begin position="148"/>
        <end position="160"/>
    </location>
</feature>
<feature type="compositionally biased region" description="Basic and acidic residues" evidence="1">
    <location>
        <begin position="209"/>
        <end position="223"/>
    </location>
</feature>
<feature type="region of interest" description="Disordered" evidence="1">
    <location>
        <begin position="209"/>
        <end position="240"/>
    </location>
</feature>
<evidence type="ECO:0008006" key="4">
    <source>
        <dbReference type="Google" id="ProtNLM"/>
    </source>
</evidence>
<sequence length="934" mass="101227">MERNRDTRRATVSAANGLPRRRQRITTLRDSIDKDRQMKSQETVSLGDREEKELEREFRKRRRIDRTAAQQRSESTDSCEEEEEMRIHQHNQFSSNNRRGLRAHRSSPVLIAAGDEILGVPVPRRARSASGKRLQEFSNSGSGGFGDDSMKKMKYSERRNPISNPKQSQDDIEIEVAEALFDLMKQSQSKSSQRQESVDRDRLISAGDELKISKADGGKDENHAFSVQNEPTIKSNAGADLGDSLKQLKREGRAEKERFPDDGFANRVKVGSPKESESPSSAKVNACEIQDATVTKAHYDAVIVETKKETKLEIDLMKSEVAAKDGCLAVASGMQGEKIGIVNSDQQSNLDVEKHTPQQQARKENKNQSPTSLLPFPIGMSSWPGVLPHPGFMLPLQAMPINGITKSSLVMQPPQFKFSQPRPKRCAIHQYLAQSIHFHQELVKKSLSTGPIALCGSKSPSIKFTSPAQHFIPGSPFLGEFQGGQNLATSSVGNGKDKSSDAAVALNTTSSKSSHQASASSFLHGHGFLLPFGNHQTTMMAPTNSSGSPQSATSAANTTMLSNSAGRLPVNFPLPNASTSSPYMAILQNNGCSIPFSTNISMPPLKGGSHSMPFFNPSLHPSPAFNQQPFTTSHHASSQSASQNMNLSSHRQPQSSAKTSENKLPSSVSANLQSEKPAQPSYSSIMSDAEINWKNGASFAPSFVSHSAKPNSSPQHGSKGRVAYDFSFGSNTSATPVLNFSSTAHSSGMFQMPPDMSLSGMQMLHQKNFQTSEGKSVASSGQSLNSPRSDYSEISALSTMGPPKFDARNMNILPSSLDGRPPFQTTSGVPVPNFQQHHNIHGSFLTGVLASSSSQVLDAPEIPQRKSSQGQTHITFGNGSFQGHQFVMPRNTSSVASPLPSQEVDGQKSPSPACRRNVPSILSTCPGSLPELKY</sequence>
<keyword evidence="3" id="KW-1185">Reference proteome</keyword>
<feature type="region of interest" description="Disordered" evidence="1">
    <location>
        <begin position="863"/>
        <end position="934"/>
    </location>
</feature>
<feature type="region of interest" description="Disordered" evidence="1">
    <location>
        <begin position="488"/>
        <end position="509"/>
    </location>
</feature>
<reference evidence="2" key="1">
    <citation type="submission" date="2018-01" db="EMBL/GenBank/DDBJ databases">
        <authorList>
            <person name="Mao J.F."/>
        </authorList>
    </citation>
    <scope>NUCLEOTIDE SEQUENCE</scope>
    <source>
        <strain evidence="2">Huo1</strain>
        <tissue evidence="2">Leaf</tissue>
    </source>
</reference>
<name>A0A8X9A9R9_SALSN</name>
<reference evidence="2" key="2">
    <citation type="submission" date="2020-08" db="EMBL/GenBank/DDBJ databases">
        <title>Plant Genome Project.</title>
        <authorList>
            <person name="Zhang R.-G."/>
        </authorList>
    </citation>
    <scope>NUCLEOTIDE SEQUENCE</scope>
    <source>
        <strain evidence="2">Huo1</strain>
        <tissue evidence="2">Leaf</tissue>
    </source>
</reference>
<dbReference type="PANTHER" id="PTHR34798">
    <property type="entry name" value="PROTEIN TIME FOR COFFEE"/>
    <property type="match status" value="1"/>
</dbReference>
<proteinExistence type="predicted"/>
<feature type="region of interest" description="Disordered" evidence="1">
    <location>
        <begin position="126"/>
        <end position="171"/>
    </location>
</feature>
<feature type="compositionally biased region" description="Basic and acidic residues" evidence="1">
    <location>
        <begin position="47"/>
        <end position="58"/>
    </location>
</feature>
<dbReference type="GO" id="GO:0042752">
    <property type="term" value="P:regulation of circadian rhythm"/>
    <property type="evidence" value="ECO:0007669"/>
    <property type="project" value="InterPro"/>
</dbReference>
<evidence type="ECO:0000256" key="1">
    <source>
        <dbReference type="SAM" id="MobiDB-lite"/>
    </source>
</evidence>
<dbReference type="Proteomes" id="UP000298416">
    <property type="component" value="Unassembled WGS sequence"/>
</dbReference>
<protein>
    <recommendedName>
        <fullName evidence="4">Protein TIME FOR COFFEE</fullName>
    </recommendedName>
</protein>
<feature type="compositionally biased region" description="Basic and acidic residues" evidence="1">
    <location>
        <begin position="252"/>
        <end position="261"/>
    </location>
</feature>
<feature type="compositionally biased region" description="Polar residues" evidence="1">
    <location>
        <begin position="865"/>
        <end position="883"/>
    </location>
</feature>
<accession>A0A8X9A9R9</accession>
<evidence type="ECO:0000313" key="3">
    <source>
        <dbReference type="Proteomes" id="UP000298416"/>
    </source>
</evidence>
<feature type="region of interest" description="Disordered" evidence="1">
    <location>
        <begin position="770"/>
        <end position="789"/>
    </location>
</feature>
<feature type="compositionally biased region" description="Basic and acidic residues" evidence="1">
    <location>
        <begin position="351"/>
        <end position="366"/>
    </location>
</feature>
<feature type="compositionally biased region" description="Polar residues" evidence="1">
    <location>
        <begin position="225"/>
        <end position="235"/>
    </location>
</feature>
<dbReference type="GO" id="GO:0005634">
    <property type="term" value="C:nucleus"/>
    <property type="evidence" value="ECO:0007669"/>
    <property type="project" value="TreeGrafter"/>
</dbReference>
<feature type="compositionally biased region" description="Basic and acidic residues" evidence="1">
    <location>
        <begin position="30"/>
        <end position="39"/>
    </location>
</feature>
<feature type="region of interest" description="Disordered" evidence="1">
    <location>
        <begin position="343"/>
        <end position="372"/>
    </location>
</feature>
<feature type="compositionally biased region" description="Polar residues" evidence="1">
    <location>
        <begin position="890"/>
        <end position="900"/>
    </location>
</feature>
<dbReference type="PANTHER" id="PTHR34798:SF1">
    <property type="entry name" value="TIC-LIKE PROTEIN"/>
    <property type="match status" value="1"/>
</dbReference>
<comment type="caution">
    <text evidence="2">The sequence shown here is derived from an EMBL/GenBank/DDBJ whole genome shotgun (WGS) entry which is preliminary data.</text>
</comment>